<dbReference type="RefSeq" id="WP_345483874.1">
    <property type="nucleotide sequence ID" value="NZ_BAAAWU010000001.1"/>
</dbReference>
<feature type="compositionally biased region" description="Basic and acidic residues" evidence="2">
    <location>
        <begin position="33"/>
        <end position="45"/>
    </location>
</feature>
<evidence type="ECO:0000259" key="3">
    <source>
        <dbReference type="Pfam" id="PF13581"/>
    </source>
</evidence>
<evidence type="ECO:0000313" key="5">
    <source>
        <dbReference type="Proteomes" id="UP001589716"/>
    </source>
</evidence>
<dbReference type="EMBL" id="JBHMCT010000020">
    <property type="protein sequence ID" value="MFB9558099.1"/>
    <property type="molecule type" value="Genomic_DNA"/>
</dbReference>
<keyword evidence="1" id="KW-0418">Kinase</keyword>
<dbReference type="SUPFAM" id="SSF55874">
    <property type="entry name" value="ATPase domain of HSP90 chaperone/DNA topoisomerase II/histidine kinase"/>
    <property type="match status" value="1"/>
</dbReference>
<feature type="region of interest" description="Disordered" evidence="2">
    <location>
        <begin position="1"/>
        <end position="47"/>
    </location>
</feature>
<dbReference type="GO" id="GO:0005524">
    <property type="term" value="F:ATP binding"/>
    <property type="evidence" value="ECO:0007669"/>
    <property type="project" value="UniProtKB-KW"/>
</dbReference>
<evidence type="ECO:0000256" key="2">
    <source>
        <dbReference type="SAM" id="MobiDB-lite"/>
    </source>
</evidence>
<dbReference type="PANTHER" id="PTHR35526">
    <property type="entry name" value="ANTI-SIGMA-F FACTOR RSBW-RELATED"/>
    <property type="match status" value="1"/>
</dbReference>
<organism evidence="4 5">
    <name type="scientific">Streptomyces roseoviridis</name>
    <dbReference type="NCBI Taxonomy" id="67361"/>
    <lineage>
        <taxon>Bacteria</taxon>
        <taxon>Bacillati</taxon>
        <taxon>Actinomycetota</taxon>
        <taxon>Actinomycetes</taxon>
        <taxon>Kitasatosporales</taxon>
        <taxon>Streptomycetaceae</taxon>
        <taxon>Streptomyces</taxon>
    </lineage>
</organism>
<gene>
    <name evidence="4" type="ORF">ACFFTP_28425</name>
</gene>
<reference evidence="4 5" key="1">
    <citation type="submission" date="2024-09" db="EMBL/GenBank/DDBJ databases">
        <authorList>
            <person name="Sun Q."/>
            <person name="Mori K."/>
        </authorList>
    </citation>
    <scope>NUCLEOTIDE SEQUENCE [LARGE SCALE GENOMIC DNA]</scope>
    <source>
        <strain evidence="4 5">JCM 4414</strain>
    </source>
</reference>
<dbReference type="InterPro" id="IPR036890">
    <property type="entry name" value="HATPase_C_sf"/>
</dbReference>
<evidence type="ECO:0000256" key="1">
    <source>
        <dbReference type="ARBA" id="ARBA00022527"/>
    </source>
</evidence>
<keyword evidence="1" id="KW-0723">Serine/threonine-protein kinase</keyword>
<dbReference type="InterPro" id="IPR050267">
    <property type="entry name" value="Anti-sigma-factor_SerPK"/>
</dbReference>
<comment type="caution">
    <text evidence="4">The sequence shown here is derived from an EMBL/GenBank/DDBJ whole genome shotgun (WGS) entry which is preliminary data.</text>
</comment>
<sequence length="180" mass="18816">MTISGGARDGAPLRADAQACREVPGTARRSRPTGRERPAFPDGARRRLRLAGLPSPAGRARAFTVEALADWFGSGTAVDADAAAAGDVVLVVAELVANSEAHGGGALELVLDADDTRLRIEVSDNGALLPAPRPSHHPAQPGGHGLFIVERVTDRWGVEQHAWGKSVWAEVDAKRLTPGA</sequence>
<keyword evidence="5" id="KW-1185">Reference proteome</keyword>
<feature type="domain" description="Histidine kinase/HSP90-like ATPase" evidence="3">
    <location>
        <begin position="76"/>
        <end position="168"/>
    </location>
</feature>
<dbReference type="PANTHER" id="PTHR35526:SF3">
    <property type="entry name" value="ANTI-SIGMA-F FACTOR RSBW"/>
    <property type="match status" value="1"/>
</dbReference>
<name>A0ABV5QXJ4_9ACTN</name>
<evidence type="ECO:0000313" key="4">
    <source>
        <dbReference type="EMBL" id="MFB9558099.1"/>
    </source>
</evidence>
<dbReference type="Proteomes" id="UP001589716">
    <property type="component" value="Unassembled WGS sequence"/>
</dbReference>
<keyword evidence="4" id="KW-0547">Nucleotide-binding</keyword>
<dbReference type="Pfam" id="PF13581">
    <property type="entry name" value="HATPase_c_2"/>
    <property type="match status" value="1"/>
</dbReference>
<keyword evidence="1" id="KW-0808">Transferase</keyword>
<dbReference type="Gene3D" id="3.30.565.10">
    <property type="entry name" value="Histidine kinase-like ATPase, C-terminal domain"/>
    <property type="match status" value="1"/>
</dbReference>
<proteinExistence type="predicted"/>
<dbReference type="InterPro" id="IPR003594">
    <property type="entry name" value="HATPase_dom"/>
</dbReference>
<protein>
    <submittedName>
        <fullName evidence="4">ATP-binding protein</fullName>
    </submittedName>
</protein>
<keyword evidence="4" id="KW-0067">ATP-binding</keyword>
<accession>A0ABV5QXJ4</accession>
<dbReference type="CDD" id="cd16936">
    <property type="entry name" value="HATPase_RsbW-like"/>
    <property type="match status" value="1"/>
</dbReference>